<feature type="transmembrane region" description="Helical" evidence="1">
    <location>
        <begin position="152"/>
        <end position="175"/>
    </location>
</feature>
<feature type="transmembrane region" description="Helical" evidence="1">
    <location>
        <begin position="116"/>
        <end position="140"/>
    </location>
</feature>
<dbReference type="EMBL" id="LCYN01000039">
    <property type="protein sequence ID" value="KKZ90902.1"/>
    <property type="molecule type" value="Genomic_DNA"/>
</dbReference>
<keyword evidence="1" id="KW-0472">Membrane</keyword>
<feature type="transmembrane region" description="Helical" evidence="1">
    <location>
        <begin position="43"/>
        <end position="62"/>
    </location>
</feature>
<accession>A0A0G8BTK2</accession>
<keyword evidence="1" id="KW-1133">Transmembrane helix</keyword>
<feature type="transmembrane region" description="Helical" evidence="1">
    <location>
        <begin position="74"/>
        <end position="96"/>
    </location>
</feature>
<sequence>MNIKLKLLSNKPLTKCKRMAPVLGLFFLSPFVAEYLLGNISISVIAALPFLALMYGCGSILIREITRRSGYGWPTMILMGLAYGILEEGLITQSLFNPSYANANLLDNAPIPGLGIGAWWTLFVLTLHTVWSTSVPIAIIESYISSRKTTPWLGKTGMVITSVLFVAGMIFSFYVSYVQEHFLATPLQFISTLIAISIVIIIAFRISRVPRTFVKGDAPNPWIIGVVSLIVSSLFMIVRDYNAWGVVVFWILLFAIVTTLFLNWSRRKGWGNTHELALAGGALLTYAWHSFIEDPVIGATGTIDFIGNVIFSFGAVIVLLLSIKNLMRSK</sequence>
<reference evidence="2 3" key="1">
    <citation type="journal article" date="2015" name="Genome Announc.">
        <title>Next-Generation Whole-Genome Sequencing of Eight Strains of Bacillus cereus, Isolated from Food.</title>
        <authorList>
            <person name="Krawczyk A.O."/>
            <person name="de Jong A."/>
            <person name="Eijlander R.T."/>
            <person name="Berendsen E.M."/>
            <person name="Holsappel S."/>
            <person name="Wells-Bennik M.H."/>
            <person name="Kuipers O.P."/>
        </authorList>
    </citation>
    <scope>NUCLEOTIDE SEQUENCE [LARGE SCALE GENOMIC DNA]</scope>
    <source>
        <strain evidence="2 3">B4147</strain>
    </source>
</reference>
<feature type="transmembrane region" description="Helical" evidence="1">
    <location>
        <begin position="276"/>
        <end position="293"/>
    </location>
</feature>
<feature type="transmembrane region" description="Helical" evidence="1">
    <location>
        <begin position="218"/>
        <end position="238"/>
    </location>
</feature>
<feature type="transmembrane region" description="Helical" evidence="1">
    <location>
        <begin position="244"/>
        <end position="264"/>
    </location>
</feature>
<evidence type="ECO:0000313" key="3">
    <source>
        <dbReference type="Proteomes" id="UP000035350"/>
    </source>
</evidence>
<organism evidence="2 3">
    <name type="scientific">Bacillus wiedmannii</name>
    <dbReference type="NCBI Taxonomy" id="1890302"/>
    <lineage>
        <taxon>Bacteria</taxon>
        <taxon>Bacillati</taxon>
        <taxon>Bacillota</taxon>
        <taxon>Bacilli</taxon>
        <taxon>Bacillales</taxon>
        <taxon>Bacillaceae</taxon>
        <taxon>Bacillus</taxon>
        <taxon>Bacillus cereus group</taxon>
    </lineage>
</organism>
<dbReference type="Proteomes" id="UP000035350">
    <property type="component" value="Unassembled WGS sequence"/>
</dbReference>
<dbReference type="PATRIC" id="fig|1396.433.peg.1035"/>
<name>A0A0G8BTK2_9BACI</name>
<evidence type="ECO:0000313" key="2">
    <source>
        <dbReference type="EMBL" id="KKZ90902.1"/>
    </source>
</evidence>
<evidence type="ECO:0008006" key="4">
    <source>
        <dbReference type="Google" id="ProtNLM"/>
    </source>
</evidence>
<reference evidence="3" key="2">
    <citation type="submission" date="2015-04" db="EMBL/GenBank/DDBJ databases">
        <title>Draft Genome Sequences of Eight Spore-Forming Food Isolates of Bacillus cereus Genome sequencing.</title>
        <authorList>
            <person name="Krawcyk A.O."/>
            <person name="de Jong A."/>
            <person name="Eijlander R.T."/>
            <person name="Berendsen E.M."/>
            <person name="Holsappel S."/>
            <person name="Wells-Bennik M."/>
            <person name="Kuipers O.P."/>
        </authorList>
    </citation>
    <scope>NUCLEOTIDE SEQUENCE [LARGE SCALE GENOMIC DNA]</scope>
    <source>
        <strain evidence="3">B4147</strain>
    </source>
</reference>
<proteinExistence type="predicted"/>
<feature type="transmembrane region" description="Helical" evidence="1">
    <location>
        <begin position="187"/>
        <end position="206"/>
    </location>
</feature>
<dbReference type="AlphaFoldDB" id="A0A0G8BTK2"/>
<feature type="transmembrane region" description="Helical" evidence="1">
    <location>
        <begin position="305"/>
        <end position="323"/>
    </location>
</feature>
<keyword evidence="1" id="KW-0812">Transmembrane</keyword>
<gene>
    <name evidence="2" type="ORF">B4147_0265</name>
</gene>
<protein>
    <recommendedName>
        <fullName evidence="4">DUF998 domain-containing protein</fullName>
    </recommendedName>
</protein>
<comment type="caution">
    <text evidence="2">The sequence shown here is derived from an EMBL/GenBank/DDBJ whole genome shotgun (WGS) entry which is preliminary data.</text>
</comment>
<evidence type="ECO:0000256" key="1">
    <source>
        <dbReference type="SAM" id="Phobius"/>
    </source>
</evidence>